<evidence type="ECO:0000313" key="11">
    <source>
        <dbReference type="EMBL" id="TJY68413.1"/>
    </source>
</evidence>
<dbReference type="GO" id="GO:0009279">
    <property type="term" value="C:cell outer membrane"/>
    <property type="evidence" value="ECO:0007669"/>
    <property type="project" value="UniProtKB-SubCell"/>
</dbReference>
<dbReference type="OrthoDB" id="1094723at2"/>
<comment type="subcellular location">
    <subcellularLocation>
        <location evidence="1 7">Cell outer membrane</location>
        <topology evidence="1 7">Multi-pass membrane protein</topology>
    </subcellularLocation>
</comment>
<dbReference type="Proteomes" id="UP000309872">
    <property type="component" value="Unassembled WGS sequence"/>
</dbReference>
<dbReference type="InterPro" id="IPR023997">
    <property type="entry name" value="TonB-dep_OMP_SusC/RagA_CS"/>
</dbReference>
<dbReference type="Gene3D" id="2.60.40.1120">
    <property type="entry name" value="Carboxypeptidase-like, regulatory domain"/>
    <property type="match status" value="1"/>
</dbReference>
<keyword evidence="4 7" id="KW-0812">Transmembrane</keyword>
<protein>
    <submittedName>
        <fullName evidence="11">SusC/RagA family TonB-linked outer membrane protein</fullName>
    </submittedName>
</protein>
<keyword evidence="9" id="KW-0732">Signal</keyword>
<organism evidence="11 12">
    <name type="scientific">Sphingobacterium alkalisoli</name>
    <dbReference type="NCBI Taxonomy" id="1874115"/>
    <lineage>
        <taxon>Bacteria</taxon>
        <taxon>Pseudomonadati</taxon>
        <taxon>Bacteroidota</taxon>
        <taxon>Sphingobacteriia</taxon>
        <taxon>Sphingobacteriales</taxon>
        <taxon>Sphingobacteriaceae</taxon>
        <taxon>Sphingobacterium</taxon>
    </lineage>
</organism>
<sequence length="1104" mass="124619">MDMHIRTLYKKFFRICLVTLACTCMSIENASAQTQRVTIDKKDITLNEFLSEIRKQTGYDFVFTSSKLDFSKKISPKFRNTNIVEVLNEYFNTQTGVIHIFKNKTIVLIDEDKAEYKTVQGSIIDADTKQPIGGATIGVNVKNITVRSDQDGNFVLNIPEYARELEINYLGYQKQFVPITASVKYNIELHQKTEEIEDVVVTGIFNRSAESFTGAARTISGEELKKISTNNIFAGIAAIEPSFRMLANNELGGNINQLPDIQMRGQNSFPNLGGELSSNPNQPLFILDGFEVALQRIVDLDMNMIASITILKDASATAIYGSRGANGVMVVNTIAPKPGKVQVTINNDFRLSAPDLSVYNYLNASEKLDFEQRAGVYDASFGQGHYRNGLIYNERLKNVKRGVDTDWEKIPVKYGYNNRTSLNLQGGDEYLRYGVLASADLQQGVMKGQDRKNYSGQFDLTYLVQKLQFKNSIRVYQNLSNESPYGSFDNYLKQNPYWSPYDEEGNIQRYLENYTIVGQLFRTTNPMYDATLNSVNQTKYVGFTNNFQVRYNILSNFYLESNLSFSKQVGGTDQFYSAQDSRFESITDPNRKGSYTDRNDESSSYESTTNLNYNFSRGAHQLFSTASLNFASNNTNYTQIIAEGFPHDRLDNLLFAYQYQENGKPAGDESTVRRVGILYNANYSYDSRFLADISIKRDGSSQYGTDKRFGTFWSTGLGWNIHNEKFFQRNDFVNRLKLRGSYGTTGSLNIPAYGAQTRYTYSSTSSYYGDLGAVITNLGNRGLSWQNVYKLNLGLDASILRERLDLRLDMYREITRNSLTTITLAPSTGFSSYSENLGKIQNTGFEFSTRYKIIEKKEKGTLWSVYLNGFTNQNILKELSNKLKASNELLNGNNVAQTNPNVLFQEGESLDAIYVVRSLGVDPVTGSEIYLTKEGERTYTWNAADKISAGVSIPKWNGNFGSNAAYKGFELGVIFNYQFGGQLYNQTLVSRVESVDPRLNVDRRAYDLGWSAPGAESQFTRIGVNTIPTRLTSRFVQDNNLLRLSSLSLGYNFYSKPWLKKVGLRSLLITALTNDIFQWSSIEIERGTANPFARTFALSLRVGL</sequence>
<gene>
    <name evidence="11" type="ORF">FAZ19_03930</name>
</gene>
<evidence type="ECO:0000256" key="4">
    <source>
        <dbReference type="ARBA" id="ARBA00022692"/>
    </source>
</evidence>
<evidence type="ECO:0000256" key="5">
    <source>
        <dbReference type="ARBA" id="ARBA00023136"/>
    </source>
</evidence>
<accession>A0A4U0H950</accession>
<dbReference type="SUPFAM" id="SSF56935">
    <property type="entry name" value="Porins"/>
    <property type="match status" value="1"/>
</dbReference>
<dbReference type="InterPro" id="IPR012910">
    <property type="entry name" value="Plug_dom"/>
</dbReference>
<dbReference type="InterPro" id="IPR037066">
    <property type="entry name" value="Plug_dom_sf"/>
</dbReference>
<keyword evidence="3 7" id="KW-1134">Transmembrane beta strand</keyword>
<evidence type="ECO:0000256" key="9">
    <source>
        <dbReference type="SAM" id="SignalP"/>
    </source>
</evidence>
<dbReference type="SUPFAM" id="SSF49464">
    <property type="entry name" value="Carboxypeptidase regulatory domain-like"/>
    <property type="match status" value="1"/>
</dbReference>
<feature type="domain" description="TonB-dependent receptor plug" evidence="10">
    <location>
        <begin position="211"/>
        <end position="328"/>
    </location>
</feature>
<dbReference type="NCBIfam" id="TIGR04056">
    <property type="entry name" value="OMP_RagA_SusC"/>
    <property type="match status" value="1"/>
</dbReference>
<reference evidence="11 12" key="1">
    <citation type="submission" date="2019-04" db="EMBL/GenBank/DDBJ databases">
        <title>Sphingobacterium olei sp. nov., isolated from oil-contaminated soil.</title>
        <authorList>
            <person name="Liu B."/>
        </authorList>
    </citation>
    <scope>NUCLEOTIDE SEQUENCE [LARGE SCALE GENOMIC DNA]</scope>
    <source>
        <strain evidence="11 12">Y3L14</strain>
    </source>
</reference>
<evidence type="ECO:0000256" key="7">
    <source>
        <dbReference type="PROSITE-ProRule" id="PRU01360"/>
    </source>
</evidence>
<feature type="region of interest" description="Disordered" evidence="8">
    <location>
        <begin position="580"/>
        <end position="606"/>
    </location>
</feature>
<name>A0A4U0H950_9SPHI</name>
<keyword evidence="5 7" id="KW-0472">Membrane</keyword>
<dbReference type="Gene3D" id="2.40.170.20">
    <property type="entry name" value="TonB-dependent receptor, beta-barrel domain"/>
    <property type="match status" value="1"/>
</dbReference>
<dbReference type="InterPro" id="IPR008969">
    <property type="entry name" value="CarboxyPept-like_regulatory"/>
</dbReference>
<dbReference type="EMBL" id="SUKA01000001">
    <property type="protein sequence ID" value="TJY68413.1"/>
    <property type="molecule type" value="Genomic_DNA"/>
</dbReference>
<evidence type="ECO:0000256" key="1">
    <source>
        <dbReference type="ARBA" id="ARBA00004571"/>
    </source>
</evidence>
<dbReference type="InterPro" id="IPR023996">
    <property type="entry name" value="TonB-dep_OMP_SusC/RagA"/>
</dbReference>
<evidence type="ECO:0000259" key="10">
    <source>
        <dbReference type="Pfam" id="PF07715"/>
    </source>
</evidence>
<dbReference type="NCBIfam" id="TIGR04057">
    <property type="entry name" value="SusC_RagA_signa"/>
    <property type="match status" value="1"/>
</dbReference>
<dbReference type="InterPro" id="IPR036942">
    <property type="entry name" value="Beta-barrel_TonB_sf"/>
</dbReference>
<evidence type="ECO:0000256" key="6">
    <source>
        <dbReference type="ARBA" id="ARBA00023237"/>
    </source>
</evidence>
<keyword evidence="2 7" id="KW-0813">Transport</keyword>
<dbReference type="PROSITE" id="PS52016">
    <property type="entry name" value="TONB_DEPENDENT_REC_3"/>
    <property type="match status" value="1"/>
</dbReference>
<dbReference type="InterPro" id="IPR039426">
    <property type="entry name" value="TonB-dep_rcpt-like"/>
</dbReference>
<dbReference type="Pfam" id="PF07715">
    <property type="entry name" value="Plug"/>
    <property type="match status" value="1"/>
</dbReference>
<feature type="signal peptide" evidence="9">
    <location>
        <begin position="1"/>
        <end position="32"/>
    </location>
</feature>
<keyword evidence="6 7" id="KW-0998">Cell outer membrane</keyword>
<evidence type="ECO:0000313" key="12">
    <source>
        <dbReference type="Proteomes" id="UP000309872"/>
    </source>
</evidence>
<evidence type="ECO:0000256" key="3">
    <source>
        <dbReference type="ARBA" id="ARBA00022452"/>
    </source>
</evidence>
<dbReference type="AlphaFoldDB" id="A0A4U0H950"/>
<proteinExistence type="inferred from homology"/>
<comment type="caution">
    <text evidence="11">The sequence shown here is derived from an EMBL/GenBank/DDBJ whole genome shotgun (WGS) entry which is preliminary data.</text>
</comment>
<evidence type="ECO:0000256" key="2">
    <source>
        <dbReference type="ARBA" id="ARBA00022448"/>
    </source>
</evidence>
<dbReference type="Pfam" id="PF13715">
    <property type="entry name" value="CarbopepD_reg_2"/>
    <property type="match status" value="1"/>
</dbReference>
<evidence type="ECO:0000256" key="8">
    <source>
        <dbReference type="SAM" id="MobiDB-lite"/>
    </source>
</evidence>
<dbReference type="Gene3D" id="2.170.130.10">
    <property type="entry name" value="TonB-dependent receptor, plug domain"/>
    <property type="match status" value="1"/>
</dbReference>
<feature type="compositionally biased region" description="Basic and acidic residues" evidence="8">
    <location>
        <begin position="581"/>
        <end position="601"/>
    </location>
</feature>
<keyword evidence="12" id="KW-1185">Reference proteome</keyword>
<feature type="chain" id="PRO_5020910746" evidence="9">
    <location>
        <begin position="33"/>
        <end position="1104"/>
    </location>
</feature>
<comment type="similarity">
    <text evidence="7">Belongs to the TonB-dependent receptor family.</text>
</comment>